<dbReference type="EMBL" id="LAZR01001225">
    <property type="protein sequence ID" value="KKN48365.1"/>
    <property type="molecule type" value="Genomic_DNA"/>
</dbReference>
<dbReference type="AlphaFoldDB" id="A0A0F9QVM2"/>
<accession>A0A0F9QVM2</accession>
<reference evidence="1" key="1">
    <citation type="journal article" date="2015" name="Nature">
        <title>Complex archaea that bridge the gap between prokaryotes and eukaryotes.</title>
        <authorList>
            <person name="Spang A."/>
            <person name="Saw J.H."/>
            <person name="Jorgensen S.L."/>
            <person name="Zaremba-Niedzwiedzka K."/>
            <person name="Martijn J."/>
            <person name="Lind A.E."/>
            <person name="van Eijk R."/>
            <person name="Schleper C."/>
            <person name="Guy L."/>
            <person name="Ettema T.J."/>
        </authorList>
    </citation>
    <scope>NUCLEOTIDE SEQUENCE</scope>
</reference>
<name>A0A0F9QVM2_9ZZZZ</name>
<organism evidence="1">
    <name type="scientific">marine sediment metagenome</name>
    <dbReference type="NCBI Taxonomy" id="412755"/>
    <lineage>
        <taxon>unclassified sequences</taxon>
        <taxon>metagenomes</taxon>
        <taxon>ecological metagenomes</taxon>
    </lineage>
</organism>
<proteinExistence type="predicted"/>
<evidence type="ECO:0000313" key="1">
    <source>
        <dbReference type="EMBL" id="KKN48365.1"/>
    </source>
</evidence>
<protein>
    <submittedName>
        <fullName evidence="1">Uncharacterized protein</fullName>
    </submittedName>
</protein>
<gene>
    <name evidence="1" type="ORF">LCGC14_0654000</name>
</gene>
<sequence>MAIGKSRLLRLAMIGMEHDYSCLCPFTINHVFLKGFFGPAVFLLIVGQFRHNQ</sequence>
<comment type="caution">
    <text evidence="1">The sequence shown here is derived from an EMBL/GenBank/DDBJ whole genome shotgun (WGS) entry which is preliminary data.</text>
</comment>